<dbReference type="Proteomes" id="UP000267128">
    <property type="component" value="Unassembled WGS sequence"/>
</dbReference>
<dbReference type="EMBL" id="RJSE01000005">
    <property type="protein sequence ID" value="RNL64401.1"/>
    <property type="molecule type" value="Genomic_DNA"/>
</dbReference>
<evidence type="ECO:0000313" key="2">
    <source>
        <dbReference type="Proteomes" id="UP000267128"/>
    </source>
</evidence>
<proteinExistence type="predicted"/>
<name>A0A3N0CM66_9ACTN</name>
<reference evidence="1 2" key="1">
    <citation type="submission" date="2018-11" db="EMBL/GenBank/DDBJ databases">
        <authorList>
            <person name="Li F."/>
        </authorList>
    </citation>
    <scope>NUCLEOTIDE SEQUENCE [LARGE SCALE GENOMIC DNA]</scope>
    <source>
        <strain evidence="1 2">Gsoil 097</strain>
    </source>
</reference>
<sequence>MAGDRRFSYEDQAENYTFFADALRAATLATHPSPPLPGQPGVAEMVDAEAGATDRNIRDLAEAVADASYKVGWEGLTRQQQATECMRAEVVLRTDWFTNHVAAEVARALDGDA</sequence>
<accession>A0A3N0CM66</accession>
<organism evidence="1 2">
    <name type="scientific">Nocardioides marmoriginsengisoli</name>
    <dbReference type="NCBI Taxonomy" id="661483"/>
    <lineage>
        <taxon>Bacteria</taxon>
        <taxon>Bacillati</taxon>
        <taxon>Actinomycetota</taxon>
        <taxon>Actinomycetes</taxon>
        <taxon>Propionibacteriales</taxon>
        <taxon>Nocardioidaceae</taxon>
        <taxon>Nocardioides</taxon>
    </lineage>
</organism>
<protein>
    <submittedName>
        <fullName evidence="1">Uncharacterized protein</fullName>
    </submittedName>
</protein>
<dbReference type="AlphaFoldDB" id="A0A3N0CM66"/>
<comment type="caution">
    <text evidence="1">The sequence shown here is derived from an EMBL/GenBank/DDBJ whole genome shotgun (WGS) entry which is preliminary data.</text>
</comment>
<evidence type="ECO:0000313" key="1">
    <source>
        <dbReference type="EMBL" id="RNL64401.1"/>
    </source>
</evidence>
<keyword evidence="2" id="KW-1185">Reference proteome</keyword>
<gene>
    <name evidence="1" type="ORF">EFK50_07710</name>
</gene>